<proteinExistence type="predicted"/>
<comment type="caution">
    <text evidence="1">The sequence shown here is derived from an EMBL/GenBank/DDBJ whole genome shotgun (WGS) entry which is preliminary data.</text>
</comment>
<dbReference type="Proteomes" id="UP000256519">
    <property type="component" value="Unassembled WGS sequence"/>
</dbReference>
<dbReference type="RefSeq" id="WP_116078977.1">
    <property type="nucleotide sequence ID" value="NZ_CP187631.1"/>
</dbReference>
<evidence type="ECO:0000313" key="1">
    <source>
        <dbReference type="EMBL" id="RDZ05871.1"/>
    </source>
</evidence>
<reference evidence="1 2" key="1">
    <citation type="journal article" date="2018" name="Appl. Environ. Microbiol.">
        <title>Antimicrobial susceptibility testing and tentative epidemiological cut-off values of five Bacillus species relevant for use as animal feed additives or for plant protection.</title>
        <authorList>
            <person name="Agerso Y."/>
            <person name="Stuer-Lauridsen B."/>
            <person name="Bjerre K."/>
            <person name="Jensen M.G."/>
            <person name="Johansen E."/>
            <person name="Bennedsen M."/>
            <person name="Brockmann E."/>
            <person name="Nielsen B."/>
        </authorList>
    </citation>
    <scope>NUCLEOTIDE SEQUENCE [LARGE SCALE GENOMIC DNA]</scope>
    <source>
        <strain evidence="1 2">CHCC20162</strain>
    </source>
</reference>
<sequence>MKLENEVETLYQKMVSGQSLDINHKMIQLVDKEKSAIYFASLQQDFDDIKRVIQAVSGSLLLMQLGVKQDVSITLSSAKESLVQTTDRIKDLVVPHGLKIHFDHLMFSVQALNKMFAKHSLGEDIYFMNDKQLEDIQRTLDLANSYLKKSSTFSMGLGMISLETSCFCGAH</sequence>
<organism evidence="1 2">
    <name type="scientific">Priestia megaterium</name>
    <name type="common">Bacillus megaterium</name>
    <dbReference type="NCBI Taxonomy" id="1404"/>
    <lineage>
        <taxon>Bacteria</taxon>
        <taxon>Bacillati</taxon>
        <taxon>Bacillota</taxon>
        <taxon>Bacilli</taxon>
        <taxon>Bacillales</taxon>
        <taxon>Bacillaceae</taxon>
        <taxon>Priestia</taxon>
    </lineage>
</organism>
<gene>
    <name evidence="1" type="ORF">C3744_29160</name>
</gene>
<protein>
    <submittedName>
        <fullName evidence="1">Uncharacterized protein</fullName>
    </submittedName>
</protein>
<dbReference type="AlphaFoldDB" id="A0A3D8WTT6"/>
<name>A0A3D8WTT6_PRIMG</name>
<evidence type="ECO:0000313" key="2">
    <source>
        <dbReference type="Proteomes" id="UP000256519"/>
    </source>
</evidence>
<dbReference type="EMBL" id="PQWM01000072">
    <property type="protein sequence ID" value="RDZ05871.1"/>
    <property type="molecule type" value="Genomic_DNA"/>
</dbReference>
<accession>A0A3D8WTT6</accession>